<name>A0A1Q3FWB0_CULTA</name>
<dbReference type="GO" id="GO:0005634">
    <property type="term" value="C:nucleus"/>
    <property type="evidence" value="ECO:0007669"/>
    <property type="project" value="InterPro"/>
</dbReference>
<organism evidence="10">
    <name type="scientific">Culex tarsalis</name>
    <name type="common">Encephalitis mosquito</name>
    <dbReference type="NCBI Taxonomy" id="7177"/>
    <lineage>
        <taxon>Eukaryota</taxon>
        <taxon>Metazoa</taxon>
        <taxon>Ecdysozoa</taxon>
        <taxon>Arthropoda</taxon>
        <taxon>Hexapoda</taxon>
        <taxon>Insecta</taxon>
        <taxon>Pterygota</taxon>
        <taxon>Neoptera</taxon>
        <taxon>Endopterygota</taxon>
        <taxon>Diptera</taxon>
        <taxon>Nematocera</taxon>
        <taxon>Culicoidea</taxon>
        <taxon>Culicidae</taxon>
        <taxon>Culicinae</taxon>
        <taxon>Culicini</taxon>
        <taxon>Culex</taxon>
        <taxon>Culex</taxon>
    </lineage>
</organism>
<proteinExistence type="predicted"/>
<dbReference type="Pfam" id="PF13912">
    <property type="entry name" value="zf-C2H2_6"/>
    <property type="match status" value="1"/>
</dbReference>
<evidence type="ECO:0000259" key="9">
    <source>
        <dbReference type="PROSITE" id="PS50157"/>
    </source>
</evidence>
<evidence type="ECO:0000256" key="7">
    <source>
        <dbReference type="PROSITE-ProRule" id="PRU00042"/>
    </source>
</evidence>
<dbReference type="InterPro" id="IPR012934">
    <property type="entry name" value="Znf_AD"/>
</dbReference>
<feature type="compositionally biased region" description="Basic residues" evidence="8">
    <location>
        <begin position="153"/>
        <end position="164"/>
    </location>
</feature>
<feature type="compositionally biased region" description="Acidic residues" evidence="8">
    <location>
        <begin position="316"/>
        <end position="338"/>
    </location>
</feature>
<dbReference type="GO" id="GO:0008270">
    <property type="term" value="F:zinc ion binding"/>
    <property type="evidence" value="ECO:0007669"/>
    <property type="project" value="UniProtKB-KW"/>
</dbReference>
<feature type="compositionally biased region" description="Pro residues" evidence="8">
    <location>
        <begin position="665"/>
        <end position="677"/>
    </location>
</feature>
<feature type="domain" description="C2H2-type" evidence="9">
    <location>
        <begin position="481"/>
        <end position="508"/>
    </location>
</feature>
<keyword evidence="2" id="KW-0677">Repeat</keyword>
<feature type="domain" description="C2H2-type" evidence="9">
    <location>
        <begin position="189"/>
        <end position="217"/>
    </location>
</feature>
<dbReference type="InterPro" id="IPR013087">
    <property type="entry name" value="Znf_C2H2_type"/>
</dbReference>
<evidence type="ECO:0000256" key="1">
    <source>
        <dbReference type="ARBA" id="ARBA00022723"/>
    </source>
</evidence>
<dbReference type="FunFam" id="3.30.160.60:FF:000446">
    <property type="entry name" value="Zinc finger protein"/>
    <property type="match status" value="1"/>
</dbReference>
<dbReference type="FunFam" id="3.30.160.60:FF:001049">
    <property type="entry name" value="zinc finger protein 319"/>
    <property type="match status" value="1"/>
</dbReference>
<feature type="domain" description="C2H2-type" evidence="9">
    <location>
        <begin position="419"/>
        <end position="446"/>
    </location>
</feature>
<evidence type="ECO:0000256" key="8">
    <source>
        <dbReference type="SAM" id="MobiDB-lite"/>
    </source>
</evidence>
<feature type="compositionally biased region" description="Low complexity" evidence="8">
    <location>
        <begin position="678"/>
        <end position="689"/>
    </location>
</feature>
<evidence type="ECO:0000256" key="2">
    <source>
        <dbReference type="ARBA" id="ARBA00022737"/>
    </source>
</evidence>
<protein>
    <recommendedName>
        <fullName evidence="9">C2H2-type domain-containing protein</fullName>
    </recommendedName>
</protein>
<reference evidence="10" key="1">
    <citation type="submission" date="2017-01" db="EMBL/GenBank/DDBJ databases">
        <title>A deep insight into the sialotranscriptome of adult male and female Cluex tarsalis mosquitoes.</title>
        <authorList>
            <person name="Ribeiro J.M."/>
            <person name="Moreira F."/>
            <person name="Bernard K.A."/>
            <person name="Calvo E."/>
        </authorList>
    </citation>
    <scope>NUCLEOTIDE SEQUENCE</scope>
    <source>
        <strain evidence="10">Kern County</strain>
        <tissue evidence="10">Salivary glands</tissue>
    </source>
</reference>
<dbReference type="PROSITE" id="PS00028">
    <property type="entry name" value="ZINC_FINGER_C2H2_1"/>
    <property type="match status" value="12"/>
</dbReference>
<feature type="region of interest" description="Disordered" evidence="8">
    <location>
        <begin position="112"/>
        <end position="183"/>
    </location>
</feature>
<keyword evidence="1" id="KW-0479">Metal-binding</keyword>
<accession>A0A1Q3FWB0</accession>
<dbReference type="PANTHER" id="PTHR24379">
    <property type="entry name" value="KRAB AND ZINC FINGER DOMAIN-CONTAINING"/>
    <property type="match status" value="1"/>
</dbReference>
<evidence type="ECO:0000313" key="10">
    <source>
        <dbReference type="EMBL" id="JAV31867.1"/>
    </source>
</evidence>
<keyword evidence="6" id="KW-0804">Transcription</keyword>
<feature type="compositionally biased region" description="Acidic residues" evidence="8">
    <location>
        <begin position="125"/>
        <end position="149"/>
    </location>
</feature>
<feature type="region of interest" description="Disordered" evidence="8">
    <location>
        <begin position="650"/>
        <end position="777"/>
    </location>
</feature>
<dbReference type="EMBL" id="GFDL01003178">
    <property type="protein sequence ID" value="JAV31867.1"/>
    <property type="molecule type" value="Transcribed_RNA"/>
</dbReference>
<feature type="region of interest" description="Disordered" evidence="8">
    <location>
        <begin position="309"/>
        <end position="356"/>
    </location>
</feature>
<dbReference type="InterPro" id="IPR036236">
    <property type="entry name" value="Znf_C2H2_sf"/>
</dbReference>
<dbReference type="SMART" id="SM00868">
    <property type="entry name" value="zf-AD"/>
    <property type="match status" value="1"/>
</dbReference>
<dbReference type="SUPFAM" id="SSF57716">
    <property type="entry name" value="Glucocorticoid receptor-like (DNA-binding domain)"/>
    <property type="match status" value="1"/>
</dbReference>
<feature type="domain" description="C2H2-type" evidence="9">
    <location>
        <begin position="579"/>
        <end position="606"/>
    </location>
</feature>
<dbReference type="AlphaFoldDB" id="A0A1Q3FWB0"/>
<sequence length="777" mass="89194">MDYKPNFICFDQVCRICMKTSNELQSIFGLPENIPELVRLLSQVEQICPECVSYAESAVEFKERCIRSNLTLQEYLAGTDCKQILKQEPDLVGGDEDGIPLGPEFIKCEIDESDKSDGQGGNDFEIADGNDSEDSEEHDAEEPEVEEEERIDRRIRRRRRRTRRQVVEDEDEDSDDEPLSAKRTRGETYGCTRCEEKFRNKTHIKFHIKSDHADENTPPEDKIRRCFYCPKSYSNYELLKIHLNFHPRSEWTCPMCGKELKKKCKFIDHLRMHANERHYKCEVCDKDFTSHKYISNHMKMHKRKGEKVGKFKFEESSDDSEYDPEEEDDEEEEEDDGSLSEKEERIKSSYSLTSEAPTNCPVCGETFDRVLSVKYHIDSEHVPLDESTSRVHHCVTCERNYMTFDQLNSHMKLHAEKIWSCPECKKQFRRLDKYRDHQKIHHDDRSFLCVYCGKDFPTTKYMNRHLQSHLKEKVQKPDEEFECEVCGKKMKYKSNYTNHMKTHGPEHSKSIKADPDSPPKKIYLCSICGRNCGSSSNLTVHMRRHNGQAICSCSVCGKGYPRKADLVMHMRKHTGEKPYECPTCNRGFARRDKLRIHIRTHTGEKPYACPCGRAYAQKNDLKTHQKRNTCGQNFDITKLMAPYQASICVRAPPPAQPKKPKSRAAPPPTAPEPPPQTPTSIPSSSQHQQLPYSNPATYSVPMPQQQQQQLQSPVSVSQSPSHHELSRMSDSVPNSPVDLMTSHRHPAFGGAFPGAGMVGPPSAGNFSNPYHPSAAQG</sequence>
<feature type="compositionally biased region" description="Acidic residues" evidence="8">
    <location>
        <begin position="168"/>
        <end position="178"/>
    </location>
</feature>
<dbReference type="SMART" id="SM00355">
    <property type="entry name" value="ZnF_C2H2"/>
    <property type="match status" value="12"/>
</dbReference>
<feature type="domain" description="C2H2-type" evidence="9">
    <location>
        <begin position="251"/>
        <end position="278"/>
    </location>
</feature>
<keyword evidence="4" id="KW-0862">Zinc</keyword>
<feature type="domain" description="C2H2-type" evidence="9">
    <location>
        <begin position="447"/>
        <end position="474"/>
    </location>
</feature>
<keyword evidence="3 7" id="KW-0863">Zinc-finger</keyword>
<dbReference type="PROSITE" id="PS50157">
    <property type="entry name" value="ZINC_FINGER_C2H2_2"/>
    <property type="match status" value="9"/>
</dbReference>
<keyword evidence="5" id="KW-0805">Transcription regulation</keyword>
<evidence type="ECO:0000256" key="6">
    <source>
        <dbReference type="ARBA" id="ARBA00023163"/>
    </source>
</evidence>
<evidence type="ECO:0000256" key="3">
    <source>
        <dbReference type="ARBA" id="ARBA00022771"/>
    </source>
</evidence>
<dbReference type="PANTHER" id="PTHR24379:SF121">
    <property type="entry name" value="C2H2-TYPE DOMAIN-CONTAINING PROTEIN"/>
    <property type="match status" value="1"/>
</dbReference>
<evidence type="ECO:0000256" key="4">
    <source>
        <dbReference type="ARBA" id="ARBA00022833"/>
    </source>
</evidence>
<feature type="domain" description="C2H2-type" evidence="9">
    <location>
        <begin position="523"/>
        <end position="550"/>
    </location>
</feature>
<dbReference type="SUPFAM" id="SSF57667">
    <property type="entry name" value="beta-beta-alpha zinc fingers"/>
    <property type="match status" value="8"/>
</dbReference>
<evidence type="ECO:0000256" key="5">
    <source>
        <dbReference type="ARBA" id="ARBA00023015"/>
    </source>
</evidence>
<dbReference type="Gene3D" id="3.30.160.60">
    <property type="entry name" value="Classic Zinc Finger"/>
    <property type="match status" value="9"/>
</dbReference>
<dbReference type="Pfam" id="PF00096">
    <property type="entry name" value="zf-C2H2"/>
    <property type="match status" value="7"/>
</dbReference>
<dbReference type="FunFam" id="3.30.160.60:FF:000032">
    <property type="entry name" value="Krueppel-like factor 4"/>
    <property type="match status" value="1"/>
</dbReference>
<feature type="domain" description="C2H2-type" evidence="9">
    <location>
        <begin position="551"/>
        <end position="578"/>
    </location>
</feature>
<feature type="compositionally biased region" description="Low complexity" evidence="8">
    <location>
        <begin position="699"/>
        <end position="720"/>
    </location>
</feature>
<feature type="compositionally biased region" description="Polar residues" evidence="8">
    <location>
        <begin position="764"/>
        <end position="777"/>
    </location>
</feature>
<feature type="domain" description="C2H2-type" evidence="9">
    <location>
        <begin position="279"/>
        <end position="306"/>
    </location>
</feature>